<sequence length="217" mass="25486">MRNWFSRHPIWFMAFYLVFYLSVFHWLEVNITVPEVWVHCHLDDLIPFCKYAVIPYLAWFIWIPFTLFYLLWKAPRADFWRLCLPLFAGMTIALAVYVILPNGLDLRPYRVYGSDIFARIVRQLYSTDTATNVCPSIHVFNSVTLMMAYYRSRIFEEPRRRWMRPASAVLCLSIIASTVLLKQHSCIDVVMGILLAMAVDSAASSLERSEYRILQNP</sequence>
<dbReference type="InterPro" id="IPR000326">
    <property type="entry name" value="PAP2/HPO"/>
</dbReference>
<dbReference type="Pfam" id="PF01569">
    <property type="entry name" value="PAP2"/>
    <property type="match status" value="1"/>
</dbReference>
<proteinExistence type="predicted"/>
<evidence type="ECO:0000256" key="1">
    <source>
        <dbReference type="SAM" id="Phobius"/>
    </source>
</evidence>
<dbReference type="Proteomes" id="UP000220904">
    <property type="component" value="Unassembled WGS sequence"/>
</dbReference>
<protein>
    <recommendedName>
        <fullName evidence="2">Phosphatidic acid phosphatase type 2/haloperoxidase domain-containing protein</fullName>
    </recommendedName>
</protein>
<feature type="domain" description="Phosphatidic acid phosphatase type 2/haloperoxidase" evidence="2">
    <location>
        <begin position="85"/>
        <end position="200"/>
    </location>
</feature>
<dbReference type="EMBL" id="NOUV01000004">
    <property type="protein sequence ID" value="PDX88131.1"/>
    <property type="molecule type" value="Genomic_DNA"/>
</dbReference>
<name>A0A2A7B9Y5_9FIRM</name>
<dbReference type="AlphaFoldDB" id="A0A2A7B9Y5"/>
<evidence type="ECO:0000313" key="3">
    <source>
        <dbReference type="EMBL" id="PDX88131.1"/>
    </source>
</evidence>
<feature type="transmembrane region" description="Helical" evidence="1">
    <location>
        <begin position="53"/>
        <end position="72"/>
    </location>
</feature>
<keyword evidence="1" id="KW-0812">Transmembrane</keyword>
<organism evidence="3 4">
    <name type="scientific">Faecalibacterium prausnitzii</name>
    <dbReference type="NCBI Taxonomy" id="853"/>
    <lineage>
        <taxon>Bacteria</taxon>
        <taxon>Bacillati</taxon>
        <taxon>Bacillota</taxon>
        <taxon>Clostridia</taxon>
        <taxon>Eubacteriales</taxon>
        <taxon>Oscillospiraceae</taxon>
        <taxon>Faecalibacterium</taxon>
    </lineage>
</organism>
<dbReference type="InterPro" id="IPR036938">
    <property type="entry name" value="PAP2/HPO_sf"/>
</dbReference>
<keyword evidence="1" id="KW-1133">Transmembrane helix</keyword>
<evidence type="ECO:0000313" key="4">
    <source>
        <dbReference type="Proteomes" id="UP000220904"/>
    </source>
</evidence>
<gene>
    <name evidence="3" type="ORF">CHR60_00915</name>
</gene>
<keyword evidence="1" id="KW-0472">Membrane</keyword>
<evidence type="ECO:0000259" key="2">
    <source>
        <dbReference type="Pfam" id="PF01569"/>
    </source>
</evidence>
<feature type="transmembrane region" description="Helical" evidence="1">
    <location>
        <begin position="9"/>
        <end position="27"/>
    </location>
</feature>
<dbReference type="Gene3D" id="1.20.144.10">
    <property type="entry name" value="Phosphatidic acid phosphatase type 2/haloperoxidase"/>
    <property type="match status" value="1"/>
</dbReference>
<feature type="transmembrane region" description="Helical" evidence="1">
    <location>
        <begin position="79"/>
        <end position="100"/>
    </location>
</feature>
<dbReference type="SUPFAM" id="SSF48317">
    <property type="entry name" value="Acid phosphatase/Vanadium-dependent haloperoxidase"/>
    <property type="match status" value="1"/>
</dbReference>
<reference evidence="3 4" key="1">
    <citation type="journal article" date="2017" name="Front. Microbiol.">
        <title>New Insights into the Diversity of the Genus Faecalibacterium.</title>
        <authorList>
            <person name="Benevides L."/>
            <person name="Burman S."/>
            <person name="Martin R."/>
            <person name="Robert V."/>
            <person name="Thomas M."/>
            <person name="Miquel S."/>
            <person name="Chain F."/>
            <person name="Sokol H."/>
            <person name="Bermudez-Humaran L.G."/>
            <person name="Morrison M."/>
            <person name="Langella P."/>
            <person name="Azevedo V.A."/>
            <person name="Chatel J.M."/>
            <person name="Soares S."/>
        </authorList>
    </citation>
    <scope>NUCLEOTIDE SEQUENCE [LARGE SCALE GENOMIC DNA]</scope>
    <source>
        <strain evidence="3 4">AHMP21</strain>
    </source>
</reference>
<accession>A0A2A7B9Y5</accession>
<dbReference type="RefSeq" id="WP_097791299.1">
    <property type="nucleotide sequence ID" value="NZ_CP065377.1"/>
</dbReference>
<comment type="caution">
    <text evidence="3">The sequence shown here is derived from an EMBL/GenBank/DDBJ whole genome shotgun (WGS) entry which is preliminary data.</text>
</comment>